<evidence type="ECO:0008006" key="18">
    <source>
        <dbReference type="Google" id="ProtNLM"/>
    </source>
</evidence>
<dbReference type="PROSITE" id="PS00107">
    <property type="entry name" value="PROTEIN_KINASE_ATP"/>
    <property type="match status" value="1"/>
</dbReference>
<keyword evidence="11" id="KW-0325">Glycoprotein</keyword>
<dbReference type="InterPro" id="IPR003609">
    <property type="entry name" value="Pan_app"/>
</dbReference>
<evidence type="ECO:0000256" key="8">
    <source>
        <dbReference type="ARBA" id="ARBA00022989"/>
    </source>
</evidence>
<dbReference type="GO" id="GO:0016020">
    <property type="term" value="C:membrane"/>
    <property type="evidence" value="ECO:0007669"/>
    <property type="project" value="UniProtKB-SubCell"/>
</dbReference>
<feature type="domain" description="Protein kinase" evidence="14">
    <location>
        <begin position="594"/>
        <end position="874"/>
    </location>
</feature>
<evidence type="ECO:0000256" key="7">
    <source>
        <dbReference type="ARBA" id="ARBA00022840"/>
    </source>
</evidence>
<feature type="transmembrane region" description="Helical" evidence="13">
    <location>
        <begin position="240"/>
        <end position="258"/>
    </location>
</feature>
<dbReference type="PIRSF" id="PIRSF000641">
    <property type="entry name" value="SRK"/>
    <property type="match status" value="1"/>
</dbReference>
<evidence type="ECO:0000259" key="15">
    <source>
        <dbReference type="PROSITE" id="PS50948"/>
    </source>
</evidence>
<dbReference type="InterPro" id="IPR017441">
    <property type="entry name" value="Protein_kinase_ATP_BS"/>
</dbReference>
<dbReference type="AlphaFoldDB" id="A0A8T2REN3"/>
<feature type="domain" description="Apple" evidence="15">
    <location>
        <begin position="416"/>
        <end position="494"/>
    </location>
</feature>
<evidence type="ECO:0000313" key="16">
    <source>
        <dbReference type="EMBL" id="KAH7293983.1"/>
    </source>
</evidence>
<dbReference type="FunFam" id="3.30.200.20:FF:000178">
    <property type="entry name" value="serine/threonine-protein kinase PBS1-like"/>
    <property type="match status" value="1"/>
</dbReference>
<dbReference type="GO" id="GO:0004674">
    <property type="term" value="F:protein serine/threonine kinase activity"/>
    <property type="evidence" value="ECO:0007669"/>
    <property type="project" value="UniProtKB-KW"/>
</dbReference>
<dbReference type="InterPro" id="IPR024171">
    <property type="entry name" value="SRK-like_kinase"/>
</dbReference>
<evidence type="ECO:0000256" key="11">
    <source>
        <dbReference type="ARBA" id="ARBA00023180"/>
    </source>
</evidence>
<dbReference type="SMART" id="SM00220">
    <property type="entry name" value="S_TKc"/>
    <property type="match status" value="1"/>
</dbReference>
<evidence type="ECO:0000256" key="1">
    <source>
        <dbReference type="ARBA" id="ARBA00004167"/>
    </source>
</evidence>
<evidence type="ECO:0000256" key="9">
    <source>
        <dbReference type="ARBA" id="ARBA00023136"/>
    </source>
</evidence>
<dbReference type="CDD" id="cd14066">
    <property type="entry name" value="STKc_IRAK"/>
    <property type="match status" value="1"/>
</dbReference>
<keyword evidence="4" id="KW-0732">Signal</keyword>
<keyword evidence="8 13" id="KW-1133">Transmembrane helix</keyword>
<dbReference type="PROSITE" id="PS50011">
    <property type="entry name" value="PROTEIN_KINASE_DOM"/>
    <property type="match status" value="1"/>
</dbReference>
<dbReference type="InterPro" id="IPR051343">
    <property type="entry name" value="G-type_lectin_kinases/EP1-like"/>
</dbReference>
<dbReference type="InterPro" id="IPR036426">
    <property type="entry name" value="Bulb-type_lectin_dom_sf"/>
</dbReference>
<organism evidence="16 17">
    <name type="scientific">Ceratopteris richardii</name>
    <name type="common">Triangle waterfern</name>
    <dbReference type="NCBI Taxonomy" id="49495"/>
    <lineage>
        <taxon>Eukaryota</taxon>
        <taxon>Viridiplantae</taxon>
        <taxon>Streptophyta</taxon>
        <taxon>Embryophyta</taxon>
        <taxon>Tracheophyta</taxon>
        <taxon>Polypodiopsida</taxon>
        <taxon>Polypodiidae</taxon>
        <taxon>Polypodiales</taxon>
        <taxon>Pteridineae</taxon>
        <taxon>Pteridaceae</taxon>
        <taxon>Parkerioideae</taxon>
        <taxon>Ceratopteris</taxon>
    </lineage>
</organism>
<dbReference type="SUPFAM" id="SSF51110">
    <property type="entry name" value="alpha-D-mannose-specific plant lectins"/>
    <property type="match status" value="1"/>
</dbReference>
<dbReference type="OrthoDB" id="5986190at2759"/>
<dbReference type="Gene3D" id="3.30.200.20">
    <property type="entry name" value="Phosphorylase Kinase, domain 1"/>
    <property type="match status" value="1"/>
</dbReference>
<sequence>MEAVVRFLFCLSFIAFLYASLSHGVVLPLRGGWSFSADLSRASPLPLNGFRPLSPSLFTPVLSSSNFSSSKGFSLGFLSLFASLSSGSVTSIFFAICLGTNMTDSKGMAFAVPVWNWAKERPLMQVGSTGRVTLRTEKTRGNVSQVGGEVDLVLRDGDGSEAWRVRNVVAMEMQENGNWVLYNSRNSVAWESFGELRDTLLLGQKLYAGKMIVSSNDLFSMKMMPGGLLLSMKSKSPSPLYYWGVPINATAILPYLSVHALDLSANSPLNLTATFLSYACPKLSIAPYGYLSVGSLVADGGCMKYEWTNFMNTIDDVQYPSDFLRLADNGVPEGFTYLYNLNLGEHVLFSAQSDFSTCFLPNACGPYGICTASVYVMRSACHCPSTTEDPKLKGAFIAINNSDTTQGCARSQPLQCGAHVNTSFAVIRRTSMFSILLLFETNYKSNTYSLEECQARCLSDCSCAGFFYHTDTSFCLPFSDTVGLSNISYFEFGNPAFSVYVKVQSAIKPSDRGAVYLHGDKLHSHMLQPMLYVIIAVTAMVILGSLVFVLQKYRRNHACMGRNLDLDSGEEDLEEVLPDLPKRYSYRDLHRITRGFDKLLGTGGHGSVYEGVLADGQKVAVKKLDQVLSGQKQFRAEVATMGSTSHYNVARLCGFCSQRSNHLLVYEFMENGSLDQWLFYDRILSWGVRFDIALGTAHGLAYLHEGCPRPIIHFDVKPQNILLDRNFVPKISDFGVSKLVERESSLVMTGVRGTRGYLAPEWLSNSGVSKRCDVYSYGMVLLELVAGRRNRVRVPDNPDGCDLPTFASTMFQQGKMLEVVDRRLAENFDKEQVRMLLHVAFMCIQREPNARPSMATVCKILEGAVPLENEPPFVGAAFERPPSPEPECSFEAYSVLTEGR</sequence>
<dbReference type="CDD" id="cd01098">
    <property type="entry name" value="PAN_AP_plant"/>
    <property type="match status" value="1"/>
</dbReference>
<feature type="binding site" evidence="12">
    <location>
        <position position="623"/>
    </location>
    <ligand>
        <name>ATP</name>
        <dbReference type="ChEBI" id="CHEBI:30616"/>
    </ligand>
</feature>
<dbReference type="PROSITE" id="PS00108">
    <property type="entry name" value="PROTEIN_KINASE_ST"/>
    <property type="match status" value="1"/>
</dbReference>
<evidence type="ECO:0000256" key="4">
    <source>
        <dbReference type="ARBA" id="ARBA00022729"/>
    </source>
</evidence>
<keyword evidence="5 12" id="KW-0547">Nucleotide-binding</keyword>
<dbReference type="Pfam" id="PF00069">
    <property type="entry name" value="Pkinase"/>
    <property type="match status" value="1"/>
</dbReference>
<dbReference type="GO" id="GO:0005524">
    <property type="term" value="F:ATP binding"/>
    <property type="evidence" value="ECO:0007669"/>
    <property type="project" value="UniProtKB-UniRule"/>
</dbReference>
<proteinExistence type="predicted"/>
<keyword evidence="17" id="KW-1185">Reference proteome</keyword>
<keyword evidence="10" id="KW-1015">Disulfide bond</keyword>
<feature type="transmembrane region" description="Helical" evidence="13">
    <location>
        <begin position="530"/>
        <end position="550"/>
    </location>
</feature>
<accession>A0A8T2REN3</accession>
<keyword evidence="2" id="KW-0808">Transferase</keyword>
<dbReference type="InterPro" id="IPR000719">
    <property type="entry name" value="Prot_kinase_dom"/>
</dbReference>
<dbReference type="PANTHER" id="PTHR47976:SF115">
    <property type="entry name" value="RECEPTOR-LIKE SERINE_THREONINE-PROTEIN KINASE"/>
    <property type="match status" value="1"/>
</dbReference>
<dbReference type="EMBL" id="CM035433">
    <property type="protein sequence ID" value="KAH7293983.1"/>
    <property type="molecule type" value="Genomic_DNA"/>
</dbReference>
<keyword evidence="7 12" id="KW-0067">ATP-binding</keyword>
<feature type="transmembrane region" description="Helical" evidence="13">
    <location>
        <begin position="73"/>
        <end position="98"/>
    </location>
</feature>
<dbReference type="FunFam" id="1.10.510.10:FF:000537">
    <property type="entry name" value="Putative receptor-like protein kinase"/>
    <property type="match status" value="1"/>
</dbReference>
<comment type="subcellular location">
    <subcellularLocation>
        <location evidence="1">Membrane</location>
        <topology evidence="1">Single-pass membrane protein</topology>
    </subcellularLocation>
</comment>
<dbReference type="Pfam" id="PF00024">
    <property type="entry name" value="PAN_1"/>
    <property type="match status" value="1"/>
</dbReference>
<reference evidence="16" key="1">
    <citation type="submission" date="2021-08" db="EMBL/GenBank/DDBJ databases">
        <title>WGS assembly of Ceratopteris richardii.</title>
        <authorList>
            <person name="Marchant D.B."/>
            <person name="Chen G."/>
            <person name="Jenkins J."/>
            <person name="Shu S."/>
            <person name="Leebens-Mack J."/>
            <person name="Grimwood J."/>
            <person name="Schmutz J."/>
            <person name="Soltis P."/>
            <person name="Soltis D."/>
            <person name="Chen Z.-H."/>
        </authorList>
    </citation>
    <scope>NUCLEOTIDE SEQUENCE</scope>
    <source>
        <strain evidence="16">Whitten #5841</strain>
        <tissue evidence="16">Leaf</tissue>
    </source>
</reference>
<evidence type="ECO:0000256" key="5">
    <source>
        <dbReference type="ARBA" id="ARBA00022741"/>
    </source>
</evidence>
<keyword evidence="9 13" id="KW-0472">Membrane</keyword>
<dbReference type="SUPFAM" id="SSF56112">
    <property type="entry name" value="Protein kinase-like (PK-like)"/>
    <property type="match status" value="1"/>
</dbReference>
<evidence type="ECO:0000256" key="12">
    <source>
        <dbReference type="PROSITE-ProRule" id="PRU10141"/>
    </source>
</evidence>
<evidence type="ECO:0000256" key="10">
    <source>
        <dbReference type="ARBA" id="ARBA00023157"/>
    </source>
</evidence>
<evidence type="ECO:0000256" key="13">
    <source>
        <dbReference type="SAM" id="Phobius"/>
    </source>
</evidence>
<keyword evidence="6" id="KW-0418">Kinase</keyword>
<comment type="caution">
    <text evidence="16">The sequence shown here is derived from an EMBL/GenBank/DDBJ whole genome shotgun (WGS) entry which is preliminary data.</text>
</comment>
<evidence type="ECO:0000256" key="6">
    <source>
        <dbReference type="ARBA" id="ARBA00022777"/>
    </source>
</evidence>
<gene>
    <name evidence="16" type="ORF">KP509_28G051200</name>
</gene>
<evidence type="ECO:0000256" key="3">
    <source>
        <dbReference type="ARBA" id="ARBA00022692"/>
    </source>
</evidence>
<evidence type="ECO:0000313" key="17">
    <source>
        <dbReference type="Proteomes" id="UP000825935"/>
    </source>
</evidence>
<evidence type="ECO:0000256" key="2">
    <source>
        <dbReference type="ARBA" id="ARBA00022679"/>
    </source>
</evidence>
<keyword evidence="3 13" id="KW-0812">Transmembrane</keyword>
<dbReference type="SMART" id="SM00473">
    <property type="entry name" value="PAN_AP"/>
    <property type="match status" value="1"/>
</dbReference>
<dbReference type="Gene3D" id="1.10.510.10">
    <property type="entry name" value="Transferase(Phosphotransferase) domain 1"/>
    <property type="match status" value="1"/>
</dbReference>
<dbReference type="Proteomes" id="UP000825935">
    <property type="component" value="Chromosome 28"/>
</dbReference>
<evidence type="ECO:0000259" key="14">
    <source>
        <dbReference type="PROSITE" id="PS50011"/>
    </source>
</evidence>
<dbReference type="InterPro" id="IPR008271">
    <property type="entry name" value="Ser/Thr_kinase_AS"/>
</dbReference>
<name>A0A8T2REN3_CERRI</name>
<dbReference type="PANTHER" id="PTHR47976">
    <property type="entry name" value="G-TYPE LECTIN S-RECEPTOR-LIKE SERINE/THREONINE-PROTEIN KINASE SD2-5"/>
    <property type="match status" value="1"/>
</dbReference>
<protein>
    <recommendedName>
        <fullName evidence="18">Non-specific serine/threonine protein kinase</fullName>
    </recommendedName>
</protein>
<dbReference type="PROSITE" id="PS50948">
    <property type="entry name" value="PAN"/>
    <property type="match status" value="1"/>
</dbReference>
<dbReference type="InterPro" id="IPR011009">
    <property type="entry name" value="Kinase-like_dom_sf"/>
</dbReference>